<dbReference type="PROSITE" id="PS00973">
    <property type="entry name" value="USP_2"/>
    <property type="match status" value="1"/>
</dbReference>
<dbReference type="InterPro" id="IPR008974">
    <property type="entry name" value="TRAF-like"/>
</dbReference>
<dbReference type="Pfam" id="PF14533">
    <property type="entry name" value="USP7_C2"/>
    <property type="match status" value="1"/>
</dbReference>
<dbReference type="AlphaFoldDB" id="A0AA91PX58"/>
<feature type="compositionally biased region" description="Acidic residues" evidence="8">
    <location>
        <begin position="34"/>
        <end position="46"/>
    </location>
</feature>
<dbReference type="InterPro" id="IPR001394">
    <property type="entry name" value="Peptidase_C19_UCH"/>
</dbReference>
<dbReference type="CDD" id="cd02659">
    <property type="entry name" value="peptidase_C19C"/>
    <property type="match status" value="1"/>
</dbReference>
<dbReference type="InterPro" id="IPR018200">
    <property type="entry name" value="USP_CS"/>
</dbReference>
<dbReference type="PROSITE" id="PS50235">
    <property type="entry name" value="USP_3"/>
    <property type="match status" value="1"/>
</dbReference>
<keyword evidence="5" id="KW-0833">Ubl conjugation pathway</keyword>
<organism evidence="11 12">
    <name type="scientific">Clavispora lusitaniae</name>
    <name type="common">Candida lusitaniae</name>
    <dbReference type="NCBI Taxonomy" id="36911"/>
    <lineage>
        <taxon>Eukaryota</taxon>
        <taxon>Fungi</taxon>
        <taxon>Dikarya</taxon>
        <taxon>Ascomycota</taxon>
        <taxon>Saccharomycotina</taxon>
        <taxon>Pichiomycetes</taxon>
        <taxon>Metschnikowiaceae</taxon>
        <taxon>Clavispora</taxon>
    </lineage>
</organism>
<dbReference type="GO" id="GO:0016579">
    <property type="term" value="P:protein deubiquitination"/>
    <property type="evidence" value="ECO:0007669"/>
    <property type="project" value="InterPro"/>
</dbReference>
<comment type="caution">
    <text evidence="11">The sequence shown here is derived from an EMBL/GenBank/DDBJ whole genome shotgun (WGS) entry which is preliminary data.</text>
</comment>
<evidence type="ECO:0000256" key="2">
    <source>
        <dbReference type="ARBA" id="ARBA00009085"/>
    </source>
</evidence>
<evidence type="ECO:0000256" key="6">
    <source>
        <dbReference type="ARBA" id="ARBA00022801"/>
    </source>
</evidence>
<dbReference type="Pfam" id="PF12436">
    <property type="entry name" value="USP7_ICP0_bdg"/>
    <property type="match status" value="1"/>
</dbReference>
<comment type="catalytic activity">
    <reaction evidence="1">
        <text>Thiol-dependent hydrolysis of ester, thioester, amide, peptide and isopeptide bonds formed by the C-terminal Gly of ubiquitin (a 76-residue protein attached to proteins as an intracellular targeting signal).</text>
        <dbReference type="EC" id="3.4.19.12"/>
    </reaction>
</comment>
<feature type="compositionally biased region" description="Polar residues" evidence="8">
    <location>
        <begin position="938"/>
        <end position="948"/>
    </location>
</feature>
<evidence type="ECO:0000256" key="4">
    <source>
        <dbReference type="ARBA" id="ARBA00022670"/>
    </source>
</evidence>
<dbReference type="KEGG" id="clus:A9F13_18g00759"/>
<evidence type="ECO:0000256" key="5">
    <source>
        <dbReference type="ARBA" id="ARBA00022786"/>
    </source>
</evidence>
<dbReference type="SUPFAM" id="SSF54001">
    <property type="entry name" value="Cysteine proteinases"/>
    <property type="match status" value="1"/>
</dbReference>
<reference evidence="11 12" key="1">
    <citation type="submission" date="2017-04" db="EMBL/GenBank/DDBJ databases">
        <title>Draft genome of the yeast Clavispora lusitaniae type strain CBS 6936.</title>
        <authorList>
            <person name="Durrens P."/>
            <person name="Klopp C."/>
            <person name="Biteau N."/>
            <person name="Fitton-Ouhabi V."/>
            <person name="Dementhon K."/>
            <person name="Accoceberry I."/>
            <person name="Sherman D.J."/>
            <person name="Noel T."/>
        </authorList>
    </citation>
    <scope>NUCLEOTIDE SEQUENCE [LARGE SCALE GENOMIC DNA]</scope>
    <source>
        <strain evidence="11 12">CBS 6936</strain>
    </source>
</reference>
<dbReference type="Proteomes" id="UP000195602">
    <property type="component" value="Unassembled WGS sequence"/>
</dbReference>
<feature type="domain" description="USP" evidence="10">
    <location>
        <begin position="251"/>
        <end position="578"/>
    </location>
</feature>
<dbReference type="PANTHER" id="PTHR24006:SF644">
    <property type="entry name" value="UBIQUITIN CARBOXYL-TERMINAL HYDROLASE 7"/>
    <property type="match status" value="1"/>
</dbReference>
<dbReference type="GO" id="GO:0005634">
    <property type="term" value="C:nucleus"/>
    <property type="evidence" value="ECO:0007669"/>
    <property type="project" value="TreeGrafter"/>
</dbReference>
<dbReference type="Gene3D" id="3.10.20.90">
    <property type="entry name" value="Phosphatidylinositol 3-kinase Catalytic Subunit, Chain A, domain 1"/>
    <property type="match status" value="2"/>
</dbReference>
<dbReference type="InterPro" id="IPR002083">
    <property type="entry name" value="MATH/TRAF_dom"/>
</dbReference>
<proteinExistence type="inferred from homology"/>
<dbReference type="Pfam" id="PF22486">
    <property type="entry name" value="MATH_2"/>
    <property type="match status" value="1"/>
</dbReference>
<dbReference type="PROSITE" id="PS50144">
    <property type="entry name" value="MATH"/>
    <property type="match status" value="1"/>
</dbReference>
<dbReference type="GO" id="GO:0005829">
    <property type="term" value="C:cytosol"/>
    <property type="evidence" value="ECO:0007669"/>
    <property type="project" value="TreeGrafter"/>
</dbReference>
<protein>
    <recommendedName>
        <fullName evidence="3">ubiquitinyl hydrolase 1</fullName>
        <ecNumber evidence="3">3.4.19.12</ecNumber>
    </recommendedName>
</protein>
<dbReference type="SUPFAM" id="SSF49599">
    <property type="entry name" value="TRAF domain-like"/>
    <property type="match status" value="1"/>
</dbReference>
<evidence type="ECO:0000256" key="7">
    <source>
        <dbReference type="ARBA" id="ARBA00022807"/>
    </source>
</evidence>
<dbReference type="Pfam" id="PF00443">
    <property type="entry name" value="UCH"/>
    <property type="match status" value="1"/>
</dbReference>
<feature type="region of interest" description="Disordered" evidence="8">
    <location>
        <begin position="13"/>
        <end position="69"/>
    </location>
</feature>
<evidence type="ECO:0000259" key="10">
    <source>
        <dbReference type="PROSITE" id="PS50235"/>
    </source>
</evidence>
<dbReference type="GO" id="GO:0031647">
    <property type="term" value="P:regulation of protein stability"/>
    <property type="evidence" value="ECO:0007669"/>
    <property type="project" value="TreeGrafter"/>
</dbReference>
<comment type="similarity">
    <text evidence="2">Belongs to the peptidase C19 family.</text>
</comment>
<dbReference type="FunFam" id="3.90.70.10:FF:000128">
    <property type="entry name" value="Ubiquitin carboxyl-terminal hydrolase 15"/>
    <property type="match status" value="1"/>
</dbReference>
<evidence type="ECO:0000256" key="8">
    <source>
        <dbReference type="SAM" id="MobiDB-lite"/>
    </source>
</evidence>
<keyword evidence="7" id="KW-0788">Thiol protease</keyword>
<gene>
    <name evidence="11" type="ORF">A9F13_18g00759</name>
</gene>
<dbReference type="InterPro" id="IPR028889">
    <property type="entry name" value="USP"/>
</dbReference>
<dbReference type="PROSITE" id="PS00972">
    <property type="entry name" value="USP_1"/>
    <property type="match status" value="1"/>
</dbReference>
<evidence type="ECO:0000256" key="3">
    <source>
        <dbReference type="ARBA" id="ARBA00012759"/>
    </source>
</evidence>
<evidence type="ECO:0000259" key="9">
    <source>
        <dbReference type="PROSITE" id="PS50144"/>
    </source>
</evidence>
<dbReference type="Gene3D" id="3.90.70.10">
    <property type="entry name" value="Cysteine proteinases"/>
    <property type="match status" value="1"/>
</dbReference>
<evidence type="ECO:0000313" key="11">
    <source>
        <dbReference type="EMBL" id="OVF06762.1"/>
    </source>
</evidence>
<dbReference type="InterPro" id="IPR029346">
    <property type="entry name" value="USP_C"/>
</dbReference>
<dbReference type="InterPro" id="IPR050164">
    <property type="entry name" value="Peptidase_C19"/>
</dbReference>
<feature type="domain" description="MATH" evidence="9">
    <location>
        <begin position="94"/>
        <end position="224"/>
    </location>
</feature>
<dbReference type="InterPro" id="IPR038765">
    <property type="entry name" value="Papain-like_cys_pep_sf"/>
</dbReference>
<keyword evidence="6" id="KW-0378">Hydrolase</keyword>
<dbReference type="EMBL" id="LYUB02000018">
    <property type="protein sequence ID" value="OVF06762.1"/>
    <property type="molecule type" value="Genomic_DNA"/>
</dbReference>
<dbReference type="SMART" id="SM00061">
    <property type="entry name" value="MATH"/>
    <property type="match status" value="1"/>
</dbReference>
<feature type="compositionally biased region" description="Low complexity" evidence="8">
    <location>
        <begin position="57"/>
        <end position="67"/>
    </location>
</feature>
<dbReference type="Gene3D" id="2.60.210.10">
    <property type="entry name" value="Apoptosis, Tumor Necrosis Factor Receptor Associated Protein 2, Chain A"/>
    <property type="match status" value="1"/>
</dbReference>
<dbReference type="EC" id="3.4.19.12" evidence="3"/>
<evidence type="ECO:0000256" key="1">
    <source>
        <dbReference type="ARBA" id="ARBA00000707"/>
    </source>
</evidence>
<dbReference type="GO" id="GO:0006508">
    <property type="term" value="P:proteolysis"/>
    <property type="evidence" value="ECO:0007669"/>
    <property type="project" value="UniProtKB-KW"/>
</dbReference>
<name>A0AA91PX58_CLALS</name>
<sequence>MIDNDDKIIDIDSDCDIVGERPPDTIVLSASDADSADDSDPDAMDDMDARAAENEPSKAASQSAPSSLYPKADEYEKLASRLMKPLPEYPVVGEAHYTWTISDWNSVRREDKVRSGRFECGGFSWNMLLFPRGNNDTVSLYMEPHPSESHGPDWYVCAQFALDMWNPEHPESHYPSSSSHRFNKNETDWGFSAFITGRDLANPAKCNQPHAILENNTLNITGYVRVIDDSATGVLWHNFVEYDSKAHTGYVGLNNQGATCYLNSLLQSYYTTRVFRDLVCQIPTDDGAGSKAVPLALQRIFYLMQSSNEPVGTLELTKSFGWDSSDAFTQHDVQELNRVLMDRLETAMKGTPIEKKLNDVFVGKMKSYIKCVNVPYESSRVEEFWDIQLNVKGFRNLQQSFENYIEIEMLEGENKYQAGEEYGYQDAKKGVVFESFPPVLHLQLKRFEYDFMVDDLVKIDDLYEFPDKIDLSPYLDTDLPPAVRNQNWNYKLHGVLVHQGSISNGHYYAMIKPEANSQTWLRFDDDKVWKVTPSQVFQENFGAQELSPVQLRSLTRSERNEYLIRRATSAYMLVYYRESEMEFVLPEKLASIPDHVSEQINREREELANWEKKKREAMFYTNVKLATVDNFVCYNGFDTYPDPAKPKFYDPNIFDKRAYPPVLSVKKDMTFASLYKLVAQELGYEKENALGTEDDAISIDDDTDLSKFPFRLLTVKHRNNRTSRPDSAVPPEMYESTINDVYTQCFKRKYDELVFFVEESRKELSHITPPTTKIAPEVFDFEALADRIVSNQDAKPAHFDDSDVKIFIKYFDPVLNEVRGVTYASVPKDTVVSKLMEPINKVLGFDESTPLEFFEEVSSTRIEPVDSSVTLEKNELGTGDILTVQIANVESSAVEKKFSNARDYYDFLSTRFHIMVKPCKAGDDEEDSNFVADEQTPETESTNGETTEAQEIQLAKEMSRSFDMWVSTSYTYQELAEEIAMKLGNNVNPEHLRLFVLNNSGSRLPLSSNLVLSQIFNKQVAVSTTIQFEYEVLNITLKEYENMKSVKIYWLNTILQFHLLDMLVPKTSTVADLIKKVIDKMDVPKEHWSNLLVWAGQDYKYADLVKFDRSIEDLNSQYEYYCGYFPAEVEILTSHDMFKRFDENYTSESDITDETLRSEFQLAQRYLKSLNIIPVFHFHKSTSYVHSKPFVFAVFPDELFEDTKTRLRKKLGLGIQAFEKIKIALADSNDKGRYLDMDKADLNLLQEISKFDSHVSLALDHPDRTPRRVNPYERGISIR</sequence>
<dbReference type="GO" id="GO:0004843">
    <property type="term" value="F:cysteine-type deubiquitinase activity"/>
    <property type="evidence" value="ECO:0007669"/>
    <property type="project" value="UniProtKB-EC"/>
</dbReference>
<dbReference type="InterPro" id="IPR024729">
    <property type="entry name" value="USP7_ICP0-binding_dom"/>
</dbReference>
<keyword evidence="4 11" id="KW-0645">Protease</keyword>
<dbReference type="PANTHER" id="PTHR24006">
    <property type="entry name" value="UBIQUITIN CARBOXYL-TERMINAL HYDROLASE"/>
    <property type="match status" value="1"/>
</dbReference>
<accession>A0AA91PX58</accession>
<feature type="region of interest" description="Disordered" evidence="8">
    <location>
        <begin position="923"/>
        <end position="948"/>
    </location>
</feature>
<evidence type="ECO:0000313" key="12">
    <source>
        <dbReference type="Proteomes" id="UP000195602"/>
    </source>
</evidence>
<feature type="compositionally biased region" description="Basic and acidic residues" evidence="8">
    <location>
        <begin position="47"/>
        <end position="56"/>
    </location>
</feature>